<sequence length="171" mass="19002">MHRFTATIEQFAEQGEKTGWTYIDVPAEVTEALMPGTKKAFRVKGKIDAMPIKGVALVPMGGGRYILAINATMRRELRKKKGGMVSVQLAVDKAPLEIPAAFAECLADEPQARAVFDALKQSHRNYYIKWITGVKSDAAVAKRISAVITALLKNQDFVEMMRAMKAEKEFR</sequence>
<reference evidence="1 2" key="1">
    <citation type="submission" date="2017-02" db="EMBL/GenBank/DDBJ databases">
        <authorList>
            <person name="Peterson S.W."/>
        </authorList>
    </citation>
    <scope>NUCLEOTIDE SEQUENCE [LARGE SCALE GENOMIC DNA]</scope>
    <source>
        <strain evidence="1 2">DSM 22335</strain>
    </source>
</reference>
<dbReference type="InterPro" id="IPR015018">
    <property type="entry name" value="DUF1905"/>
</dbReference>
<gene>
    <name evidence="1" type="ORF">SAMN04488132_108138</name>
</gene>
<dbReference type="Pfam" id="PF13376">
    <property type="entry name" value="OmdA"/>
    <property type="match status" value="1"/>
</dbReference>
<dbReference type="Proteomes" id="UP000190888">
    <property type="component" value="Unassembled WGS sequence"/>
</dbReference>
<dbReference type="InterPro" id="IPR037079">
    <property type="entry name" value="AF2212/PG0164-like_sf"/>
</dbReference>
<dbReference type="SUPFAM" id="SSF141694">
    <property type="entry name" value="AF2212/PG0164-like"/>
    <property type="match status" value="1"/>
</dbReference>
<evidence type="ECO:0000313" key="2">
    <source>
        <dbReference type="Proteomes" id="UP000190888"/>
    </source>
</evidence>
<organism evidence="1 2">
    <name type="scientific">Sediminibacterium ginsengisoli</name>
    <dbReference type="NCBI Taxonomy" id="413434"/>
    <lineage>
        <taxon>Bacteria</taxon>
        <taxon>Pseudomonadati</taxon>
        <taxon>Bacteroidota</taxon>
        <taxon>Chitinophagia</taxon>
        <taxon>Chitinophagales</taxon>
        <taxon>Chitinophagaceae</taxon>
        <taxon>Sediminibacterium</taxon>
    </lineage>
</organism>
<dbReference type="RefSeq" id="WP_078832064.1">
    <property type="nucleotide sequence ID" value="NZ_FUWH01000008.1"/>
</dbReference>
<dbReference type="EMBL" id="FUWH01000008">
    <property type="protein sequence ID" value="SKA03196.1"/>
    <property type="molecule type" value="Genomic_DNA"/>
</dbReference>
<proteinExistence type="predicted"/>
<dbReference type="STRING" id="413434.SAMN04488132_108138"/>
<accession>A0A1T4QHT1</accession>
<keyword evidence="2" id="KW-1185">Reference proteome</keyword>
<name>A0A1T4QHT1_9BACT</name>
<dbReference type="OrthoDB" id="680797at2"/>
<dbReference type="AlphaFoldDB" id="A0A1T4QHT1"/>
<dbReference type="Gene3D" id="2.40.30.100">
    <property type="entry name" value="AF2212/PG0164-like"/>
    <property type="match status" value="1"/>
</dbReference>
<evidence type="ECO:0000313" key="1">
    <source>
        <dbReference type="EMBL" id="SKA03196.1"/>
    </source>
</evidence>
<dbReference type="Pfam" id="PF08922">
    <property type="entry name" value="DUF1905"/>
    <property type="match status" value="1"/>
</dbReference>
<protein>
    <submittedName>
        <fullName evidence="1">Bacteriocin-protection, YdeI or OmpD-Associated</fullName>
    </submittedName>
</protein>